<dbReference type="InterPro" id="IPR013685">
    <property type="entry name" value="POTRA_FtsQ_type"/>
</dbReference>
<dbReference type="GO" id="GO:0005886">
    <property type="term" value="C:plasma membrane"/>
    <property type="evidence" value="ECO:0007669"/>
    <property type="project" value="UniProtKB-SubCell"/>
</dbReference>
<comment type="subcellular location">
    <subcellularLocation>
        <location evidence="8">Cell membrane</location>
        <topology evidence="8">Single-pass type II membrane protein</topology>
    </subcellularLocation>
    <subcellularLocation>
        <location evidence="1">Membrane</location>
    </subcellularLocation>
    <text evidence="8">Localizes to the division septum.</text>
</comment>
<keyword evidence="7 8" id="KW-0131">Cell cycle</keyword>
<proteinExistence type="inferred from homology"/>
<evidence type="ECO:0000256" key="8">
    <source>
        <dbReference type="HAMAP-Rule" id="MF_00912"/>
    </source>
</evidence>
<feature type="domain" description="POTRA" evidence="10">
    <location>
        <begin position="106"/>
        <end position="177"/>
    </location>
</feature>
<evidence type="ECO:0000256" key="4">
    <source>
        <dbReference type="ARBA" id="ARBA00022692"/>
    </source>
</evidence>
<comment type="similarity">
    <text evidence="8">Belongs to the FtsQ/DivIB family. DivIB subfamily.</text>
</comment>
<dbReference type="OrthoDB" id="1819027at2"/>
<evidence type="ECO:0000256" key="5">
    <source>
        <dbReference type="ARBA" id="ARBA00022989"/>
    </source>
</evidence>
<feature type="transmembrane region" description="Helical" evidence="8">
    <location>
        <begin position="84"/>
        <end position="102"/>
    </location>
</feature>
<dbReference type="InterPro" id="IPR005548">
    <property type="entry name" value="Cell_div_FtsQ/DivIB_C"/>
</dbReference>
<dbReference type="EMBL" id="FJNE01000005">
    <property type="protein sequence ID" value="CZQ94755.1"/>
    <property type="molecule type" value="Genomic_DNA"/>
</dbReference>
<feature type="region of interest" description="Disordered" evidence="9">
    <location>
        <begin position="310"/>
        <end position="355"/>
    </location>
</feature>
<gene>
    <name evidence="8" type="primary">divIB</name>
    <name evidence="11" type="ORF">Tpal_1792</name>
</gene>
<dbReference type="GO" id="GO:0043093">
    <property type="term" value="P:FtsZ-dependent cytokinesis"/>
    <property type="evidence" value="ECO:0007669"/>
    <property type="project" value="UniProtKB-UniRule"/>
</dbReference>
<comment type="function">
    <text evidence="8">Cell division protein that may be involved in stabilizing or promoting the assembly of the division complex.</text>
</comment>
<evidence type="ECO:0000313" key="12">
    <source>
        <dbReference type="Proteomes" id="UP000242754"/>
    </source>
</evidence>
<dbReference type="RefSeq" id="WP_087033365.1">
    <property type="nucleotide sequence ID" value="NZ_FJNE01000005.1"/>
</dbReference>
<evidence type="ECO:0000313" key="11">
    <source>
        <dbReference type="EMBL" id="CZQ94755.1"/>
    </source>
</evidence>
<dbReference type="InterPro" id="IPR034746">
    <property type="entry name" value="POTRA"/>
</dbReference>
<dbReference type="PANTHER" id="PTHR37820">
    <property type="entry name" value="CELL DIVISION PROTEIN DIVIB"/>
    <property type="match status" value="1"/>
</dbReference>
<dbReference type="Gene3D" id="3.40.50.10960">
    <property type="match status" value="1"/>
</dbReference>
<keyword evidence="2 8" id="KW-1003">Cell membrane</keyword>
<dbReference type="HAMAP" id="MF_00912">
    <property type="entry name" value="DivIB"/>
    <property type="match status" value="1"/>
</dbReference>
<reference evidence="11" key="1">
    <citation type="submission" date="2016-02" db="EMBL/GenBank/DDBJ databases">
        <authorList>
            <person name="Wen L."/>
            <person name="He K."/>
            <person name="Yang H."/>
        </authorList>
    </citation>
    <scope>NUCLEOTIDE SEQUENCE [LARGE SCALE GENOMIC DNA]</scope>
    <source>
        <strain evidence="11">Trichococcus palustris</strain>
    </source>
</reference>
<keyword evidence="6 8" id="KW-0472">Membrane</keyword>
<accession>A0A143YNV0</accession>
<evidence type="ECO:0000256" key="6">
    <source>
        <dbReference type="ARBA" id="ARBA00023136"/>
    </source>
</evidence>
<dbReference type="Pfam" id="PF08478">
    <property type="entry name" value="POTRA_1"/>
    <property type="match status" value="1"/>
</dbReference>
<feature type="compositionally biased region" description="Low complexity" evidence="9">
    <location>
        <begin position="310"/>
        <end position="324"/>
    </location>
</feature>
<organism evidence="11 12">
    <name type="scientific">Trichococcus palustris</name>
    <dbReference type="NCBI Taxonomy" id="140314"/>
    <lineage>
        <taxon>Bacteria</taxon>
        <taxon>Bacillati</taxon>
        <taxon>Bacillota</taxon>
        <taxon>Bacilli</taxon>
        <taxon>Lactobacillales</taxon>
        <taxon>Carnobacteriaceae</taxon>
        <taxon>Trichococcus</taxon>
    </lineage>
</organism>
<dbReference type="GO" id="GO:0032153">
    <property type="term" value="C:cell division site"/>
    <property type="evidence" value="ECO:0007669"/>
    <property type="project" value="UniProtKB-UniRule"/>
</dbReference>
<evidence type="ECO:0000256" key="2">
    <source>
        <dbReference type="ARBA" id="ARBA00022475"/>
    </source>
</evidence>
<protein>
    <recommendedName>
        <fullName evidence="8">Cell division protein DivIB</fullName>
    </recommendedName>
</protein>
<dbReference type="InterPro" id="IPR026580">
    <property type="entry name" value="DivIB"/>
</dbReference>
<keyword evidence="4 8" id="KW-0812">Transmembrane</keyword>
<sequence length="355" mass="39539">MDFKGIKQRMLRKEVSPAETPWQRAMEEMKKNKVQKLNEKEKVKAEEKYAEQHRLPKEQLAYWKGKLSAHSRKQSGQQEDRHSYLYWYLLFLTGGLAMGYLISPLGRVQEIFVEGAAYVPEQTIIDASRISGKVTALGVIANSKDIDGYISSNLPQIKKASIALKNFNDITITVQEYKTIAYVYSEKAYYTVLENGVIAKDGLKVPIGNCPIITGFELNQNLNDLLKQYMKLTDTVQNSISEIKYTGTEENPYSITVYMNDGNEIKAILPTFAEKILYYPDIVSQLGATKGIVDLEVGAYFTPFSQSAAETNTTAAEKATPKTEVPSGTDAQSTKAGNPQSGAVTKTEVATPKQE</sequence>
<dbReference type="Pfam" id="PF03799">
    <property type="entry name" value="FtsQ_DivIB_C"/>
    <property type="match status" value="1"/>
</dbReference>
<keyword evidence="12" id="KW-1185">Reference proteome</keyword>
<keyword evidence="3 8" id="KW-0132">Cell division</keyword>
<evidence type="ECO:0000256" key="9">
    <source>
        <dbReference type="SAM" id="MobiDB-lite"/>
    </source>
</evidence>
<dbReference type="PANTHER" id="PTHR37820:SF1">
    <property type="entry name" value="CELL DIVISION PROTEIN FTSQ"/>
    <property type="match status" value="1"/>
</dbReference>
<name>A0A143YNV0_9LACT</name>
<dbReference type="PROSITE" id="PS51779">
    <property type="entry name" value="POTRA"/>
    <property type="match status" value="1"/>
</dbReference>
<keyword evidence="5 8" id="KW-1133">Transmembrane helix</keyword>
<evidence type="ECO:0000256" key="3">
    <source>
        <dbReference type="ARBA" id="ARBA00022618"/>
    </source>
</evidence>
<dbReference type="STRING" id="140314.SAMN04488076_10932"/>
<evidence type="ECO:0000256" key="7">
    <source>
        <dbReference type="ARBA" id="ARBA00023306"/>
    </source>
</evidence>
<dbReference type="InterPro" id="IPR050487">
    <property type="entry name" value="FtsQ_DivIB"/>
</dbReference>
<evidence type="ECO:0000259" key="10">
    <source>
        <dbReference type="PROSITE" id="PS51779"/>
    </source>
</evidence>
<dbReference type="Proteomes" id="UP000242754">
    <property type="component" value="Unassembled WGS sequence"/>
</dbReference>
<evidence type="ECO:0000256" key="1">
    <source>
        <dbReference type="ARBA" id="ARBA00004370"/>
    </source>
</evidence>
<feature type="compositionally biased region" description="Polar residues" evidence="9">
    <location>
        <begin position="329"/>
        <end position="344"/>
    </location>
</feature>
<dbReference type="AlphaFoldDB" id="A0A143YNV0"/>